<name>A0A5R8KHR6_9BACT</name>
<evidence type="ECO:0000313" key="3">
    <source>
        <dbReference type="Proteomes" id="UP000306196"/>
    </source>
</evidence>
<organism evidence="2 3">
    <name type="scientific">Phragmitibacter flavus</name>
    <dbReference type="NCBI Taxonomy" id="2576071"/>
    <lineage>
        <taxon>Bacteria</taxon>
        <taxon>Pseudomonadati</taxon>
        <taxon>Verrucomicrobiota</taxon>
        <taxon>Verrucomicrobiia</taxon>
        <taxon>Verrucomicrobiales</taxon>
        <taxon>Verrucomicrobiaceae</taxon>
        <taxon>Phragmitibacter</taxon>
    </lineage>
</organism>
<dbReference type="Gene3D" id="3.40.50.1820">
    <property type="entry name" value="alpha/beta hydrolase"/>
    <property type="match status" value="1"/>
</dbReference>
<reference evidence="2 3" key="1">
    <citation type="submission" date="2019-05" db="EMBL/GenBank/DDBJ databases">
        <title>Verrucobacter flavum gen. nov., sp. nov. a new member of the family Verrucomicrobiaceae.</title>
        <authorList>
            <person name="Szuroczki S."/>
            <person name="Abbaszade G."/>
            <person name="Szabo A."/>
            <person name="Felfoldi T."/>
            <person name="Schumann P."/>
            <person name="Boka K."/>
            <person name="Keki Z."/>
            <person name="Toumi M."/>
            <person name="Toth E."/>
        </authorList>
    </citation>
    <scope>NUCLEOTIDE SEQUENCE [LARGE SCALE GENOMIC DNA]</scope>
    <source>
        <strain evidence="2 3">MG-N-17</strain>
    </source>
</reference>
<feature type="chain" id="PRO_5024450589" description="Alpha/beta hydrolase" evidence="1">
    <location>
        <begin position="22"/>
        <end position="311"/>
    </location>
</feature>
<evidence type="ECO:0000313" key="2">
    <source>
        <dbReference type="EMBL" id="TLD71780.1"/>
    </source>
</evidence>
<dbReference type="InterPro" id="IPR029058">
    <property type="entry name" value="AB_hydrolase_fold"/>
</dbReference>
<dbReference type="OrthoDB" id="182475at2"/>
<evidence type="ECO:0008006" key="4">
    <source>
        <dbReference type="Google" id="ProtNLM"/>
    </source>
</evidence>
<dbReference type="RefSeq" id="WP_138085374.1">
    <property type="nucleotide sequence ID" value="NZ_VAUV01000004.1"/>
</dbReference>
<dbReference type="SUPFAM" id="SSF53474">
    <property type="entry name" value="alpha/beta-Hydrolases"/>
    <property type="match status" value="1"/>
</dbReference>
<sequence>MKVPTIIFAGLVLAASFEVRAQSPEWDAGPKPNPHLDVATFRWWSPPETKTLRGVLVIIPGRNGDARNSVADAEWQAFAARTGFALVGCQLQQDPGGKYQGDPDGSTAKVLNEAVNALAAANGHAYLKDPPLAFWGTSAGSNTAERYSQFHHKRVVAIASIKGTWGPGSWMREKADIPWLVCVGKTDKPDWVDTAVKYFEEGKSNRAAWTLALHPTEGHSTGNTKPLAIAFLQDVIALRLPASGGGLGFGSAARSGSGSGLQKMSLADGWLGDPETFETNAMGSFHGKKRDATWLPGEATAKAWVQYLKGS</sequence>
<protein>
    <recommendedName>
        <fullName evidence="4">Alpha/beta hydrolase</fullName>
    </recommendedName>
</protein>
<keyword evidence="1" id="KW-0732">Signal</keyword>
<comment type="caution">
    <text evidence="2">The sequence shown here is derived from an EMBL/GenBank/DDBJ whole genome shotgun (WGS) entry which is preliminary data.</text>
</comment>
<keyword evidence="3" id="KW-1185">Reference proteome</keyword>
<dbReference type="EMBL" id="VAUV01000004">
    <property type="protein sequence ID" value="TLD71780.1"/>
    <property type="molecule type" value="Genomic_DNA"/>
</dbReference>
<proteinExistence type="predicted"/>
<dbReference type="Proteomes" id="UP000306196">
    <property type="component" value="Unassembled WGS sequence"/>
</dbReference>
<dbReference type="AlphaFoldDB" id="A0A5R8KHR6"/>
<feature type="signal peptide" evidence="1">
    <location>
        <begin position="1"/>
        <end position="21"/>
    </location>
</feature>
<evidence type="ECO:0000256" key="1">
    <source>
        <dbReference type="SAM" id="SignalP"/>
    </source>
</evidence>
<gene>
    <name evidence="2" type="ORF">FEM03_06480</name>
</gene>
<accession>A0A5R8KHR6</accession>